<sequence>MAPVTIVEQSVGPPEPNAIRVLVTGFGVCLFRILFKPLHNTILRVEPSTEPIVPSLHHAHNDHPMAMDDMEAVSQAPLVIHITTLQIPVTYHAVLSTVAGLHFRPPVLPEPEDPAFMIPTPPQNGYDFMFHIGVAGRGPLRIEKIGHKLGYRMKDAEGQYAPVVATPKEIQPEPTETERIELQRMYIGAGIIPVTDIGPPGPSGVLNGEHGDAPHPPVDVTEHQPNRGFGKGYENFADELPTEVDVARLIHSMKESGIESVYSSMDAGHYLCDFLFYGSLAEAKRVAILFMHCPPQGQPHHSEQVTHAIKHIIGWVCTRNTRP</sequence>
<evidence type="ECO:0000313" key="5">
    <source>
        <dbReference type="EMBL" id="THG99930.1"/>
    </source>
</evidence>
<dbReference type="PANTHER" id="PTHR23402:SF1">
    <property type="entry name" value="PYROGLUTAMYL-PEPTIDASE I"/>
    <property type="match status" value="1"/>
</dbReference>
<comment type="similarity">
    <text evidence="1">Belongs to the peptidase C15 family.</text>
</comment>
<dbReference type="InterPro" id="IPR036440">
    <property type="entry name" value="Peptidase_C15-like_sf"/>
</dbReference>
<keyword evidence="4" id="KW-0788">Thiol protease</keyword>
<evidence type="ECO:0000256" key="4">
    <source>
        <dbReference type="ARBA" id="ARBA00022807"/>
    </source>
</evidence>
<dbReference type="Gene3D" id="3.40.630.20">
    <property type="entry name" value="Peptidase C15, pyroglutamyl peptidase I-like"/>
    <property type="match status" value="2"/>
</dbReference>
<keyword evidence="6" id="KW-1185">Reference proteome</keyword>
<protein>
    <recommendedName>
        <fullName evidence="7">Pyroglutamyl-peptidase I</fullName>
    </recommendedName>
</protein>
<proteinExistence type="inferred from homology"/>
<dbReference type="InterPro" id="IPR016125">
    <property type="entry name" value="Peptidase_C15-like"/>
</dbReference>
<keyword evidence="3" id="KW-0378">Hydrolase</keyword>
<evidence type="ECO:0000256" key="1">
    <source>
        <dbReference type="ARBA" id="ARBA00006641"/>
    </source>
</evidence>
<organism evidence="5 6">
    <name type="scientific">Hermanssonia centrifuga</name>
    <dbReference type="NCBI Taxonomy" id="98765"/>
    <lineage>
        <taxon>Eukaryota</taxon>
        <taxon>Fungi</taxon>
        <taxon>Dikarya</taxon>
        <taxon>Basidiomycota</taxon>
        <taxon>Agaricomycotina</taxon>
        <taxon>Agaricomycetes</taxon>
        <taxon>Polyporales</taxon>
        <taxon>Meruliaceae</taxon>
        <taxon>Hermanssonia</taxon>
    </lineage>
</organism>
<evidence type="ECO:0000313" key="6">
    <source>
        <dbReference type="Proteomes" id="UP000309038"/>
    </source>
</evidence>
<gene>
    <name evidence="5" type="ORF">EW026_g2502</name>
</gene>
<evidence type="ECO:0000256" key="3">
    <source>
        <dbReference type="ARBA" id="ARBA00022801"/>
    </source>
</evidence>
<dbReference type="PANTHER" id="PTHR23402">
    <property type="entry name" value="PROTEASE FAMILY C15 PYROGLUTAMYL-PEPTIDASE I-RELATED"/>
    <property type="match status" value="1"/>
</dbReference>
<dbReference type="SUPFAM" id="SSF53182">
    <property type="entry name" value="Pyrrolidone carboxyl peptidase (pyroglutamate aminopeptidase)"/>
    <property type="match status" value="2"/>
</dbReference>
<evidence type="ECO:0008006" key="7">
    <source>
        <dbReference type="Google" id="ProtNLM"/>
    </source>
</evidence>
<dbReference type="AlphaFoldDB" id="A0A4S4KP27"/>
<keyword evidence="2" id="KW-0645">Protease</keyword>
<name>A0A4S4KP27_9APHY</name>
<evidence type="ECO:0000256" key="2">
    <source>
        <dbReference type="ARBA" id="ARBA00022670"/>
    </source>
</evidence>
<accession>A0A4S4KP27</accession>
<reference evidence="5 6" key="1">
    <citation type="submission" date="2019-02" db="EMBL/GenBank/DDBJ databases">
        <title>Genome sequencing of the rare red list fungi Phlebia centrifuga.</title>
        <authorList>
            <person name="Buettner E."/>
            <person name="Kellner H."/>
        </authorList>
    </citation>
    <scope>NUCLEOTIDE SEQUENCE [LARGE SCALE GENOMIC DNA]</scope>
    <source>
        <strain evidence="5 6">DSM 108282</strain>
    </source>
</reference>
<dbReference type="GO" id="GO:0008234">
    <property type="term" value="F:cysteine-type peptidase activity"/>
    <property type="evidence" value="ECO:0007669"/>
    <property type="project" value="UniProtKB-KW"/>
</dbReference>
<dbReference type="GO" id="GO:0006508">
    <property type="term" value="P:proteolysis"/>
    <property type="evidence" value="ECO:0007669"/>
    <property type="project" value="UniProtKB-KW"/>
</dbReference>
<dbReference type="Proteomes" id="UP000309038">
    <property type="component" value="Unassembled WGS sequence"/>
</dbReference>
<comment type="caution">
    <text evidence="5">The sequence shown here is derived from an EMBL/GenBank/DDBJ whole genome shotgun (WGS) entry which is preliminary data.</text>
</comment>
<dbReference type="EMBL" id="SGPJ01000064">
    <property type="protein sequence ID" value="THG99930.1"/>
    <property type="molecule type" value="Genomic_DNA"/>
</dbReference>